<keyword evidence="3" id="KW-0732">Signal</keyword>
<dbReference type="InterPro" id="IPR051172">
    <property type="entry name" value="Chlamydia_OmcB"/>
</dbReference>
<dbReference type="Pfam" id="PF01345">
    <property type="entry name" value="DUF11"/>
    <property type="match status" value="7"/>
</dbReference>
<sequence>MSIIKRITSVGLSLAMAATVIPSSFAVSTKSASTLSSVTAKYLDAENGKEIAEKQTYSVTHEKKSPQTITNYTYTDYTESVEYIYSHKDLTYIIGYPDKGVHPNGDLTRAEAAMIFYRLYDGDYPSFTRRMSNGTFKDVSAKNWFYEPIETLYNIGLLEGKSKDTFAPNAPISRAEFAALAARFQNLKYTSGKVFSDVVKGHWAYSYINAASEAGWIQGYPDGTFRPNKEITRTETVTLVNNMINRAVTREKLKELNVKNPYNDLAESFWGYTDLMEATVSHTAEEWHDAKYNDGKYNIIVEKFVDTNGKEIAKSVTTAGKAETAPKSIPAYEYRGYIRTITYKYSTGDALPSIEKTASVKDAKVSDEITYTIKLANDKKASSAWKSVVLTDKIPSGMTFIEGSVYVSNVAATHTVKNGTLIVNLGDIAAGKTVIATFKAKINGDMYNQTIYNTAVAKGTNGYVTAADGKKTNIYEDKDDGVYVKKGDTAPYVIKTADKFSANVGDKITYTVKVGNGDGAVYEIENAKMTDTIPAEFDFVDGSVQVDGKSYPYSYDNTSRKLSVQIGNLKPNAARTVTFAVTVNKSAYGKTVHNTAVLSGDNIKDTEGKDKGVEIGDGKTKPEVTKTADKSTANVGDKVTYTIKLANGEFASVAIKDAVLTDTIPNGLDMQYGSVTLNGKLTNEYNYDEASRVLTVKVGDLGIEKSATVTFVAVVNTAAYGKTIYNTAVMKSDNTPDTSGKDNGVTVGDGKAKPQIDKTANKSSARVGDKIAYTLTVKNDDTATVPVENGVITDVLPAGLTFEYGSVTLNGKNTNDYTYDENTRLLTVNVGTIEPDAKQIIGFTATVNESAYNTTIQNLATLTSDNADPVQDKDDGVAIADGDALLTVSKSADKTIAKVGDTITYTVNAANATDADVNIRDAVMTDTIPDGLTFRGNVTVDGYSAEYQYDNTGKTLTVSLGEIAPNQTKAICFDVTVNSDAYGMHIENTALVSGSNTPDKSGTDNGVDIEDGMADGHAGNKTANKTTAAVGDTITYSIRLENGAAATADWENMKVIDVLPDGVSLAGNVQKNGSATVNYSYNADTKTITFTPDAIAAGAQTVLSFDVTVDDDSQGKFIVNTAILDDNGKKTPMPDGGVQIDEGNAAPIVKKSASVTTANVGDTFTYTITAKNGNKATAAWQNVVLTDTLPTGVKLVGGVYLNNEFALYHLSGNALSVLVGDLEPGESANITFDAQVLESADGTTITNTASLDGNNGHGTATDKGVTIPDTAEQPDDTTAFYVTKEVDKTVVNVGPGVSVDRKRATFTITVGNDSNQKWKRVVLKDTLDTTLVTPILKNNVYVDGVLNSKWSFRSKVFTLELGDIGSNEKRVVKITVEFKTDAGGKTYTNLAAAAGDNGSASGRSPEIEVVSSGSSGTPVLTDIHYQLFGGYADGLWRPNDRVSLQEACTVVYRLIANGGNTWLPRGTTTVPKYQYDIPEEAKYFVSIGVLPASAFDTTRMDEGDDYEINYTISKNGYLRIWAASGQLNSLVAYATKTNIGLSGDVSRLTFAKAICQITGRDTSPDVSDYSGNLRTWADAPSSVVTEVSHEHDFIMDSDRNEYWI</sequence>
<reference evidence="5 6" key="1">
    <citation type="submission" date="2021-10" db="EMBL/GenBank/DDBJ databases">
        <title>Anaerobic single-cell dispensing facilitates the cultivation of human gut bacteria.</title>
        <authorList>
            <person name="Afrizal A."/>
        </authorList>
    </citation>
    <scope>NUCLEOTIDE SEQUENCE [LARGE SCALE GENOMIC DNA]</scope>
    <source>
        <strain evidence="5 6">CLA-AA-H270</strain>
    </source>
</reference>
<dbReference type="InterPro" id="IPR001434">
    <property type="entry name" value="OmcB-like_DUF11"/>
</dbReference>
<comment type="caution">
    <text evidence="5">The sequence shown here is derived from an EMBL/GenBank/DDBJ whole genome shotgun (WGS) entry which is preliminary data.</text>
</comment>
<organism evidence="5 6">
    <name type="scientific">Agathobaculum butyriciproducens</name>
    <dbReference type="NCBI Taxonomy" id="1628085"/>
    <lineage>
        <taxon>Bacteria</taxon>
        <taxon>Bacillati</taxon>
        <taxon>Bacillota</taxon>
        <taxon>Clostridia</taxon>
        <taxon>Eubacteriales</taxon>
        <taxon>Butyricicoccaceae</taxon>
        <taxon>Agathobaculum</taxon>
    </lineage>
</organism>
<keyword evidence="6" id="KW-1185">Reference proteome</keyword>
<name>A0AAW4W088_9FIRM</name>
<dbReference type="Pfam" id="PF00395">
    <property type="entry name" value="SLH"/>
    <property type="match status" value="2"/>
</dbReference>
<dbReference type="Proteomes" id="UP001298753">
    <property type="component" value="Unassembled WGS sequence"/>
</dbReference>
<feature type="domain" description="SLH" evidence="4">
    <location>
        <begin position="191"/>
        <end position="254"/>
    </location>
</feature>
<feature type="signal peptide" evidence="3">
    <location>
        <begin position="1"/>
        <end position="26"/>
    </location>
</feature>
<dbReference type="PROSITE" id="PS51272">
    <property type="entry name" value="SLH"/>
    <property type="match status" value="3"/>
</dbReference>
<dbReference type="PANTHER" id="PTHR34819:SF3">
    <property type="entry name" value="CELL SURFACE PROTEIN"/>
    <property type="match status" value="1"/>
</dbReference>
<gene>
    <name evidence="5" type="ORF">LKD22_08560</name>
</gene>
<evidence type="ECO:0000256" key="2">
    <source>
        <dbReference type="SAM" id="MobiDB-lite"/>
    </source>
</evidence>
<protein>
    <submittedName>
        <fullName evidence="5">DUF11 domain-containing protein</fullName>
    </submittedName>
</protein>
<feature type="domain" description="SLH" evidence="4">
    <location>
        <begin position="132"/>
        <end position="190"/>
    </location>
</feature>
<evidence type="ECO:0000256" key="1">
    <source>
        <dbReference type="ARBA" id="ARBA00022737"/>
    </source>
</evidence>
<dbReference type="Gene3D" id="2.60.40.740">
    <property type="match status" value="7"/>
</dbReference>
<accession>A0AAW4W088</accession>
<dbReference type="InterPro" id="IPR001119">
    <property type="entry name" value="SLH_dom"/>
</dbReference>
<dbReference type="GeneID" id="98661090"/>
<evidence type="ECO:0000256" key="3">
    <source>
        <dbReference type="SAM" id="SignalP"/>
    </source>
</evidence>
<dbReference type="InterPro" id="IPR047589">
    <property type="entry name" value="DUF11_rpt"/>
</dbReference>
<evidence type="ECO:0000313" key="5">
    <source>
        <dbReference type="EMBL" id="MCC2177175.1"/>
    </source>
</evidence>
<evidence type="ECO:0000259" key="4">
    <source>
        <dbReference type="PROSITE" id="PS51272"/>
    </source>
</evidence>
<dbReference type="EMBL" id="JAJEPX010000024">
    <property type="protein sequence ID" value="MCC2177175.1"/>
    <property type="molecule type" value="Genomic_DNA"/>
</dbReference>
<dbReference type="InterPro" id="IPR008966">
    <property type="entry name" value="Adhesion_dom_sf"/>
</dbReference>
<dbReference type="NCBIfam" id="TIGR01451">
    <property type="entry name" value="B_ant_repeat"/>
    <property type="match status" value="7"/>
</dbReference>
<dbReference type="PANTHER" id="PTHR34819">
    <property type="entry name" value="LARGE CYSTEINE-RICH PERIPLASMIC PROTEIN OMCB"/>
    <property type="match status" value="1"/>
</dbReference>
<keyword evidence="1" id="KW-0677">Repeat</keyword>
<feature type="domain" description="SLH" evidence="4">
    <location>
        <begin position="64"/>
        <end position="130"/>
    </location>
</feature>
<proteinExistence type="predicted"/>
<feature type="region of interest" description="Disordered" evidence="2">
    <location>
        <begin position="735"/>
        <end position="755"/>
    </location>
</feature>
<evidence type="ECO:0000313" key="6">
    <source>
        <dbReference type="Proteomes" id="UP001298753"/>
    </source>
</evidence>
<dbReference type="RefSeq" id="WP_227600830.1">
    <property type="nucleotide sequence ID" value="NZ_JAJEPX010000024.1"/>
</dbReference>
<feature type="chain" id="PRO_5043755909" evidence="3">
    <location>
        <begin position="27"/>
        <end position="1604"/>
    </location>
</feature>
<dbReference type="SUPFAM" id="SSF49401">
    <property type="entry name" value="Bacterial adhesins"/>
    <property type="match status" value="5"/>
</dbReference>